<dbReference type="RefSeq" id="WP_071388879.1">
    <property type="nucleotide sequence ID" value="NZ_MLQS01000001.1"/>
</dbReference>
<dbReference type="STRING" id="472963.BKP45_06705"/>
<gene>
    <name evidence="2" type="ORF">BKP45_06705</name>
</gene>
<dbReference type="OrthoDB" id="2657915at2"/>
<organism evidence="2 3">
    <name type="scientific">Anaerobacillus alkalidiazotrophicus</name>
    <dbReference type="NCBI Taxonomy" id="472963"/>
    <lineage>
        <taxon>Bacteria</taxon>
        <taxon>Bacillati</taxon>
        <taxon>Bacillota</taxon>
        <taxon>Bacilli</taxon>
        <taxon>Bacillales</taxon>
        <taxon>Bacillaceae</taxon>
        <taxon>Anaerobacillus</taxon>
    </lineage>
</organism>
<evidence type="ECO:0000313" key="2">
    <source>
        <dbReference type="EMBL" id="OIJ22324.1"/>
    </source>
</evidence>
<sequence length="433" mass="49396">MFKFKPFLLVVLVGLMALLAACSSDSASNKNQDPKELLVDAFNKSQEIESYAFDGSFIVSLDFDGLPLDQEEMAFLDVLKDLTINFKGAYQEDIEKMELILETQLNLGDLRTTLEVPLLIEGEKIWVKIPAVPGFIPDEVAGQYIEFDLEQLGEFTGEEIPSLFDKEAEENQAALALVQDIVEIFVNNIDDEFFTVTSDTNTIVTTDFGGDRFYEVIEGVVTNSLPELISLLENAEYLDLLGLAPADLEELKAIEEEIPAEFYEALEEMKEALQVNKAELAVHIDKDGFISKQDLVFGATFTDPEEGNSVGISFTTTENYYNINEDQEFTVETPVDNVLDVMELFGIFMMGAMGFDEDFDFDMDFDMDLELDRVDELQFSLWEQEWFQNPEIEELFFTDEDFFDALYDEEILEMLLNDEEARKEWFSQYGIEL</sequence>
<keyword evidence="3" id="KW-1185">Reference proteome</keyword>
<name>A0A1S2MCM6_9BACI</name>
<keyword evidence="1" id="KW-0732">Signal</keyword>
<feature type="signal peptide" evidence="1">
    <location>
        <begin position="1"/>
        <end position="27"/>
    </location>
</feature>
<reference evidence="2 3" key="1">
    <citation type="submission" date="2016-10" db="EMBL/GenBank/DDBJ databases">
        <title>Draft genome sequences of four alkaliphilic bacteria belonging to the Anaerobacillus genus.</title>
        <authorList>
            <person name="Bassil N.M."/>
            <person name="Lloyd J.R."/>
        </authorList>
    </citation>
    <scope>NUCLEOTIDE SEQUENCE [LARGE SCALE GENOMIC DNA]</scope>
    <source>
        <strain evidence="2 3">DSM 22531</strain>
    </source>
</reference>
<comment type="caution">
    <text evidence="2">The sequence shown here is derived from an EMBL/GenBank/DDBJ whole genome shotgun (WGS) entry which is preliminary data.</text>
</comment>
<evidence type="ECO:0000313" key="3">
    <source>
        <dbReference type="Proteomes" id="UP000180057"/>
    </source>
</evidence>
<protein>
    <submittedName>
        <fullName evidence="2">Uncharacterized protein</fullName>
    </submittedName>
</protein>
<feature type="chain" id="PRO_5038661423" evidence="1">
    <location>
        <begin position="28"/>
        <end position="433"/>
    </location>
</feature>
<dbReference type="EMBL" id="MLQS01000001">
    <property type="protein sequence ID" value="OIJ22324.1"/>
    <property type="molecule type" value="Genomic_DNA"/>
</dbReference>
<accession>A0A1S2MCM6</accession>
<evidence type="ECO:0000256" key="1">
    <source>
        <dbReference type="SAM" id="SignalP"/>
    </source>
</evidence>
<dbReference type="PROSITE" id="PS51257">
    <property type="entry name" value="PROKAR_LIPOPROTEIN"/>
    <property type="match status" value="1"/>
</dbReference>
<dbReference type="AlphaFoldDB" id="A0A1S2MCM6"/>
<proteinExistence type="predicted"/>
<dbReference type="Proteomes" id="UP000180057">
    <property type="component" value="Unassembled WGS sequence"/>
</dbReference>